<keyword evidence="3" id="KW-1185">Reference proteome</keyword>
<evidence type="ECO:0000256" key="1">
    <source>
        <dbReference type="SAM" id="MobiDB-lite"/>
    </source>
</evidence>
<dbReference type="Proteomes" id="UP000001194">
    <property type="component" value="Unassembled WGS sequence"/>
</dbReference>
<gene>
    <name evidence="2" type="ORF">LACBIDRAFT_312704</name>
</gene>
<dbReference type="RefSeq" id="XP_001888372.1">
    <property type="nucleotide sequence ID" value="XM_001888337.1"/>
</dbReference>
<accession>B0DWS0</accession>
<reference evidence="2 3" key="1">
    <citation type="journal article" date="2008" name="Nature">
        <title>The genome of Laccaria bicolor provides insights into mycorrhizal symbiosis.</title>
        <authorList>
            <person name="Martin F."/>
            <person name="Aerts A."/>
            <person name="Ahren D."/>
            <person name="Brun A."/>
            <person name="Danchin E.G.J."/>
            <person name="Duchaussoy F."/>
            <person name="Gibon J."/>
            <person name="Kohler A."/>
            <person name="Lindquist E."/>
            <person name="Pereda V."/>
            <person name="Salamov A."/>
            <person name="Shapiro H.J."/>
            <person name="Wuyts J."/>
            <person name="Blaudez D."/>
            <person name="Buee M."/>
            <person name="Brokstein P."/>
            <person name="Canbaeck B."/>
            <person name="Cohen D."/>
            <person name="Courty P.E."/>
            <person name="Coutinho P.M."/>
            <person name="Delaruelle C."/>
            <person name="Detter J.C."/>
            <person name="Deveau A."/>
            <person name="DiFazio S."/>
            <person name="Duplessis S."/>
            <person name="Fraissinet-Tachet L."/>
            <person name="Lucic E."/>
            <person name="Frey-Klett P."/>
            <person name="Fourrey C."/>
            <person name="Feussner I."/>
            <person name="Gay G."/>
            <person name="Grimwood J."/>
            <person name="Hoegger P.J."/>
            <person name="Jain P."/>
            <person name="Kilaru S."/>
            <person name="Labbe J."/>
            <person name="Lin Y.C."/>
            <person name="Legue V."/>
            <person name="Le Tacon F."/>
            <person name="Marmeisse R."/>
            <person name="Melayah D."/>
            <person name="Montanini B."/>
            <person name="Muratet M."/>
            <person name="Nehls U."/>
            <person name="Niculita-Hirzel H."/>
            <person name="Oudot-Le Secq M.P."/>
            <person name="Peter M."/>
            <person name="Quesneville H."/>
            <person name="Rajashekar B."/>
            <person name="Reich M."/>
            <person name="Rouhier N."/>
            <person name="Schmutz J."/>
            <person name="Yin T."/>
            <person name="Chalot M."/>
            <person name="Henrissat B."/>
            <person name="Kuees U."/>
            <person name="Lucas S."/>
            <person name="Van de Peer Y."/>
            <person name="Podila G.K."/>
            <person name="Polle A."/>
            <person name="Pukkila P.J."/>
            <person name="Richardson P.M."/>
            <person name="Rouze P."/>
            <person name="Sanders I.R."/>
            <person name="Stajich J.E."/>
            <person name="Tunlid A."/>
            <person name="Tuskan G."/>
            <person name="Grigoriev I.V."/>
        </authorList>
    </citation>
    <scope>NUCLEOTIDE SEQUENCE [LARGE SCALE GENOMIC DNA]</scope>
    <source>
        <strain evidence="3">S238N-H82 / ATCC MYA-4686</strain>
    </source>
</reference>
<sequence length="52" mass="6197">MDRNRSRTDPDIEGTEPNHPGPVFFGLWSWFRPIQTGFFAYNLLYQYKPFVS</sequence>
<dbReference type="EMBL" id="DS547144">
    <property type="protein sequence ID" value="EDR00977.1"/>
    <property type="molecule type" value="Genomic_DNA"/>
</dbReference>
<dbReference type="HOGENOM" id="CLU_166283_2_0_1"/>
<proteinExistence type="predicted"/>
<dbReference type="AlphaFoldDB" id="B0DWS0"/>
<feature type="region of interest" description="Disordered" evidence="1">
    <location>
        <begin position="1"/>
        <end position="21"/>
    </location>
</feature>
<evidence type="ECO:0000313" key="3">
    <source>
        <dbReference type="Proteomes" id="UP000001194"/>
    </source>
</evidence>
<dbReference type="KEGG" id="lbc:LACBIDRAFT_312704"/>
<dbReference type="GeneID" id="6084016"/>
<evidence type="ECO:0000313" key="2">
    <source>
        <dbReference type="EMBL" id="EDR00977.1"/>
    </source>
</evidence>
<organism evidence="3">
    <name type="scientific">Laccaria bicolor (strain S238N-H82 / ATCC MYA-4686)</name>
    <name type="common">Bicoloured deceiver</name>
    <name type="synonym">Laccaria laccata var. bicolor</name>
    <dbReference type="NCBI Taxonomy" id="486041"/>
    <lineage>
        <taxon>Eukaryota</taxon>
        <taxon>Fungi</taxon>
        <taxon>Dikarya</taxon>
        <taxon>Basidiomycota</taxon>
        <taxon>Agaricomycotina</taxon>
        <taxon>Agaricomycetes</taxon>
        <taxon>Agaricomycetidae</taxon>
        <taxon>Agaricales</taxon>
        <taxon>Agaricineae</taxon>
        <taxon>Hydnangiaceae</taxon>
        <taxon>Laccaria</taxon>
    </lineage>
</organism>
<protein>
    <submittedName>
        <fullName evidence="2">Predicted protein</fullName>
    </submittedName>
</protein>
<name>B0DWS0_LACBS</name>
<feature type="compositionally biased region" description="Basic and acidic residues" evidence="1">
    <location>
        <begin position="1"/>
        <end position="10"/>
    </location>
</feature>
<dbReference type="InParanoid" id="B0DWS0"/>